<dbReference type="Pfam" id="PF25917">
    <property type="entry name" value="BSH_RND"/>
    <property type="match status" value="1"/>
</dbReference>
<feature type="transmembrane region" description="Helical" evidence="2">
    <location>
        <begin position="35"/>
        <end position="54"/>
    </location>
</feature>
<accession>A0ABR8DC40</accession>
<protein>
    <submittedName>
        <fullName evidence="4">NHLP bacteriocin system secretion protein</fullName>
    </submittedName>
</protein>
<reference evidence="4 5" key="1">
    <citation type="journal article" date="2020" name="ISME J.">
        <title>Comparative genomics reveals insights into cyanobacterial evolution and habitat adaptation.</title>
        <authorList>
            <person name="Chen M.Y."/>
            <person name="Teng W.K."/>
            <person name="Zhao L."/>
            <person name="Hu C.X."/>
            <person name="Zhou Y.K."/>
            <person name="Han B.P."/>
            <person name="Song L.R."/>
            <person name="Shu W.S."/>
        </authorList>
    </citation>
    <scope>NUCLEOTIDE SEQUENCE [LARGE SCALE GENOMIC DNA]</scope>
    <source>
        <strain evidence="4 5">FACHB-119</strain>
    </source>
</reference>
<keyword evidence="2" id="KW-1133">Transmembrane helix</keyword>
<dbReference type="InterPro" id="IPR058625">
    <property type="entry name" value="MdtA-like_BSH"/>
</dbReference>
<evidence type="ECO:0000259" key="3">
    <source>
        <dbReference type="Pfam" id="PF25917"/>
    </source>
</evidence>
<dbReference type="InterPro" id="IPR050739">
    <property type="entry name" value="MFP"/>
</dbReference>
<dbReference type="PANTHER" id="PTHR30386">
    <property type="entry name" value="MEMBRANE FUSION SUBUNIT OF EMRAB-TOLC MULTIDRUG EFFLUX PUMP"/>
    <property type="match status" value="1"/>
</dbReference>
<organism evidence="4 5">
    <name type="scientific">Anabaena azotica FACHB-119</name>
    <dbReference type="NCBI Taxonomy" id="947527"/>
    <lineage>
        <taxon>Bacteria</taxon>
        <taxon>Bacillati</taxon>
        <taxon>Cyanobacteriota</taxon>
        <taxon>Cyanophyceae</taxon>
        <taxon>Nostocales</taxon>
        <taxon>Nostocaceae</taxon>
        <taxon>Anabaena</taxon>
        <taxon>Anabaena azotica</taxon>
    </lineage>
</organism>
<dbReference type="NCBIfam" id="TIGR03794">
    <property type="entry name" value="NHLM_micro_HlyD"/>
    <property type="match status" value="1"/>
</dbReference>
<name>A0ABR8DC40_9NOST</name>
<dbReference type="PANTHER" id="PTHR30386:SF28">
    <property type="entry name" value="EXPORTED PROTEIN"/>
    <property type="match status" value="1"/>
</dbReference>
<gene>
    <name evidence="4" type="ORF">H6G83_26640</name>
</gene>
<dbReference type="RefSeq" id="WP_190477650.1">
    <property type="nucleotide sequence ID" value="NZ_JACJSG010000045.1"/>
</dbReference>
<sequence>MSNQKRSIFGKESLERLSSSEKLNQLMQVVKPKSWLPLFALGSVVGVTLTWGIFGTIPVTIEGRGVIIYPTDIVSLESQSAGQLMVLNIKAGDVVKKGQILARIDQTEIRKQLQQQQAKLKVIETQRQSIEEKKSNIYLQSQYLRQRMEELQLVSPLLQVAGSTPVSQQRQSLQQRLQQTQALTPMFQRRMETRRQLFQKEGAISGNEALEAEREYLQNLEKISDFKSQLNDLNFKETQQAKDYRENLTIISNLQAQLQRLISEQASITQQELETETIRRKQIQDVQREIIRLEMLLSTNSQIISQHSGRILEVTATLGQVVSPGSSLATIEAENSQSKLVGVTYFPVKEGRKIQPGMSIQITPQNVKHNFGGILGTVTNISNLPITKAVTVSKVGNPEIIESLLGQKPKELIQVVSELNLDPNTPSGYKWSSSQRPNLQISSGTTTVVRAKVQERTPISLVLPMLRSDVE</sequence>
<evidence type="ECO:0000256" key="1">
    <source>
        <dbReference type="SAM" id="Coils"/>
    </source>
</evidence>
<evidence type="ECO:0000313" key="4">
    <source>
        <dbReference type="EMBL" id="MBD2504146.1"/>
    </source>
</evidence>
<feature type="coiled-coil region" evidence="1">
    <location>
        <begin position="106"/>
        <end position="133"/>
    </location>
</feature>
<comment type="caution">
    <text evidence="4">The sequence shown here is derived from an EMBL/GenBank/DDBJ whole genome shotgun (WGS) entry which is preliminary data.</text>
</comment>
<proteinExistence type="predicted"/>
<dbReference type="SUPFAM" id="SSF111369">
    <property type="entry name" value="HlyD-like secretion proteins"/>
    <property type="match status" value="1"/>
</dbReference>
<evidence type="ECO:0000313" key="5">
    <source>
        <dbReference type="Proteomes" id="UP000661112"/>
    </source>
</evidence>
<feature type="domain" description="Multidrug resistance protein MdtA-like barrel-sandwich hybrid" evidence="3">
    <location>
        <begin position="73"/>
        <end position="110"/>
    </location>
</feature>
<keyword evidence="2" id="KW-0472">Membrane</keyword>
<keyword evidence="5" id="KW-1185">Reference proteome</keyword>
<evidence type="ECO:0000256" key="2">
    <source>
        <dbReference type="SAM" id="Phobius"/>
    </source>
</evidence>
<keyword evidence="1" id="KW-0175">Coiled coil</keyword>
<dbReference type="Gene3D" id="2.40.50.100">
    <property type="match status" value="1"/>
</dbReference>
<dbReference type="Proteomes" id="UP000661112">
    <property type="component" value="Unassembled WGS sequence"/>
</dbReference>
<dbReference type="InterPro" id="IPR022275">
    <property type="entry name" value="NHPM_bacteriocin_SS_HylD"/>
</dbReference>
<dbReference type="EMBL" id="JACJSG010000045">
    <property type="protein sequence ID" value="MBD2504146.1"/>
    <property type="molecule type" value="Genomic_DNA"/>
</dbReference>
<keyword evidence="2" id="KW-0812">Transmembrane</keyword>